<dbReference type="EMBL" id="QXFW01002292">
    <property type="protein sequence ID" value="KAE8980042.1"/>
    <property type="molecule type" value="Genomic_DNA"/>
</dbReference>
<accession>A0A6A3QXX9</accession>
<name>A0A6A3QXX9_9STRA</name>
<dbReference type="EMBL" id="QXGD01001734">
    <property type="protein sequence ID" value="KAE9200068.1"/>
    <property type="molecule type" value="Genomic_DNA"/>
</dbReference>
<dbReference type="Proteomes" id="UP000488956">
    <property type="component" value="Unassembled WGS sequence"/>
</dbReference>
<dbReference type="Proteomes" id="UP000440367">
    <property type="component" value="Unassembled WGS sequence"/>
</dbReference>
<dbReference type="Proteomes" id="UP000433483">
    <property type="component" value="Unassembled WGS sequence"/>
</dbReference>
<dbReference type="OrthoDB" id="91429at2759"/>
<evidence type="ECO:0000313" key="9">
    <source>
        <dbReference type="Proteomes" id="UP000460718"/>
    </source>
</evidence>
<proteinExistence type="predicted"/>
<dbReference type="AlphaFoldDB" id="A0A6A3QXX9"/>
<comment type="caution">
    <text evidence="3">The sequence shown here is derived from an EMBL/GenBank/DDBJ whole genome shotgun (WGS) entry which is preliminary data.</text>
</comment>
<evidence type="ECO:0000313" key="2">
    <source>
        <dbReference type="EMBL" id="KAE9081916.1"/>
    </source>
</evidence>
<dbReference type="Proteomes" id="UP000441208">
    <property type="component" value="Unassembled WGS sequence"/>
</dbReference>
<protein>
    <submittedName>
        <fullName evidence="3">Uncharacterized protein</fullName>
    </submittedName>
</protein>
<evidence type="ECO:0000313" key="10">
    <source>
        <dbReference type="Proteomes" id="UP000488956"/>
    </source>
</evidence>
<sequence>MRKYPDAETKAMAGDVTSAFRNVSIHSHSVHHFAGLIVIENAYVIEHIVIVEEARRVVPVSMAAETNATAPPMTAYSLG</sequence>
<reference evidence="6 7" key="1">
    <citation type="submission" date="2018-08" db="EMBL/GenBank/DDBJ databases">
        <title>Genomic investigation of the strawberry pathogen Phytophthora fragariae indicates pathogenicity is determined by transcriptional variation in three key races.</title>
        <authorList>
            <person name="Adams T.M."/>
            <person name="Armitage A.D."/>
            <person name="Sobczyk M.K."/>
            <person name="Bates H.J."/>
            <person name="Dunwell J.M."/>
            <person name="Nellist C.F."/>
            <person name="Harrison R.J."/>
        </authorList>
    </citation>
    <scope>NUCLEOTIDE SEQUENCE [LARGE SCALE GENOMIC DNA]</scope>
    <source>
        <strain evidence="5 7">BC-1</strain>
        <strain evidence="4 6">NOV-27</strain>
        <strain evidence="3 8">NOV-71</strain>
        <strain evidence="2 10">ONT-3</strain>
        <strain evidence="1 9">SCRP245</strain>
    </source>
</reference>
<dbReference type="EMBL" id="QXGB01001714">
    <property type="protein sequence ID" value="KAE9186619.1"/>
    <property type="molecule type" value="Genomic_DNA"/>
</dbReference>
<evidence type="ECO:0000313" key="7">
    <source>
        <dbReference type="Proteomes" id="UP000440367"/>
    </source>
</evidence>
<dbReference type="EMBL" id="QXFX01002008">
    <property type="protein sequence ID" value="KAE9081916.1"/>
    <property type="molecule type" value="Genomic_DNA"/>
</dbReference>
<evidence type="ECO:0000313" key="8">
    <source>
        <dbReference type="Proteomes" id="UP000441208"/>
    </source>
</evidence>
<evidence type="ECO:0000313" key="6">
    <source>
        <dbReference type="Proteomes" id="UP000433483"/>
    </source>
</evidence>
<evidence type="ECO:0000313" key="3">
    <source>
        <dbReference type="EMBL" id="KAE9085733.1"/>
    </source>
</evidence>
<dbReference type="Proteomes" id="UP000460718">
    <property type="component" value="Unassembled WGS sequence"/>
</dbReference>
<evidence type="ECO:0000313" key="1">
    <source>
        <dbReference type="EMBL" id="KAE8980042.1"/>
    </source>
</evidence>
<evidence type="ECO:0000313" key="4">
    <source>
        <dbReference type="EMBL" id="KAE9186619.1"/>
    </source>
</evidence>
<organism evidence="3 8">
    <name type="scientific">Phytophthora fragariae</name>
    <dbReference type="NCBI Taxonomy" id="53985"/>
    <lineage>
        <taxon>Eukaryota</taxon>
        <taxon>Sar</taxon>
        <taxon>Stramenopiles</taxon>
        <taxon>Oomycota</taxon>
        <taxon>Peronosporomycetes</taxon>
        <taxon>Peronosporales</taxon>
        <taxon>Peronosporaceae</taxon>
        <taxon>Phytophthora</taxon>
    </lineage>
</organism>
<evidence type="ECO:0000313" key="5">
    <source>
        <dbReference type="EMBL" id="KAE9200068.1"/>
    </source>
</evidence>
<dbReference type="EMBL" id="QXFZ01001738">
    <property type="protein sequence ID" value="KAE9085733.1"/>
    <property type="molecule type" value="Genomic_DNA"/>
</dbReference>
<gene>
    <name evidence="5" type="ORF">PF002_g21945</name>
    <name evidence="4" type="ORF">PF005_g20778</name>
    <name evidence="3" type="ORF">PF007_g21033</name>
    <name evidence="2" type="ORF">PF010_g21794</name>
    <name evidence="1" type="ORF">PF011_g22601</name>
</gene>
<keyword evidence="6" id="KW-1185">Reference proteome</keyword>